<keyword evidence="4 6" id="KW-1133">Transmembrane helix</keyword>
<evidence type="ECO:0000256" key="3">
    <source>
        <dbReference type="ARBA" id="ARBA00022692"/>
    </source>
</evidence>
<name>A0A081KEF4_9GAMM</name>
<gene>
    <name evidence="7" type="ORF">GV64_18950</name>
</gene>
<comment type="caution">
    <text evidence="7">The sequence shown here is derived from an EMBL/GenBank/DDBJ whole genome shotgun (WGS) entry which is preliminary data.</text>
</comment>
<dbReference type="RefSeq" id="WP_020584888.1">
    <property type="nucleotide sequence ID" value="NZ_JOJP01000001.1"/>
</dbReference>
<evidence type="ECO:0000256" key="2">
    <source>
        <dbReference type="ARBA" id="ARBA00010199"/>
    </source>
</evidence>
<dbReference type="PANTHER" id="PTHR42893">
    <property type="entry name" value="PROTEIN DETOXIFICATION 44, CHLOROPLASTIC-RELATED"/>
    <property type="match status" value="1"/>
</dbReference>
<feature type="transmembrane region" description="Helical" evidence="6">
    <location>
        <begin position="162"/>
        <end position="183"/>
    </location>
</feature>
<keyword evidence="5 6" id="KW-0472">Membrane</keyword>
<dbReference type="eggNOG" id="COG0534">
    <property type="taxonomic scope" value="Bacteria"/>
</dbReference>
<evidence type="ECO:0008006" key="9">
    <source>
        <dbReference type="Google" id="ProtNLM"/>
    </source>
</evidence>
<dbReference type="NCBIfam" id="TIGR00797">
    <property type="entry name" value="matE"/>
    <property type="match status" value="1"/>
</dbReference>
<sequence>MLTASATYRRVWHFAWPAIISNISVPLLGLVDAAVLGHLSSPEYLGGVAVAATLFSMIFWAFGFLRMGTTGLVAQAKGRNDNYALRKWLLQSVVFAALTGLVLILCSPLILHFALPFFEASEVVARQAEIYFQTRIFSAPAVLVNFALIGWLIGLQKPKGPLFILVLGNAVNIVLDLLFVLGLGWATQGAAMATVIADYLALALGLLMVRRILAGDGCQFSREMVFDIAAFRRLIMLNRHLFVRTLCLLSIQAFFTAQGARLGDEVLAANALLLNLMMLISNGLDGFAHAAEALTGESIGKGDRGQFYQVVRVTGWCSLICGGLFCLFLGLGGNSLLGWLTNIPEVAEQASVYLPWLVAMPLIAVWCFWLDGVFIGAVRTDMMQNTVLIATFLVFLPVWFLFRDMGNQGLWLAYTVFMTARSLGLIWVYRRFSKNDVWFATRHDVI</sequence>
<evidence type="ECO:0000256" key="1">
    <source>
        <dbReference type="ARBA" id="ARBA00004141"/>
    </source>
</evidence>
<accession>A0A081KEF4</accession>
<keyword evidence="3 6" id="KW-0812">Transmembrane</keyword>
<feature type="transmembrane region" description="Helical" evidence="6">
    <location>
        <begin position="189"/>
        <end position="209"/>
    </location>
</feature>
<dbReference type="STRING" id="305900.GV64_18950"/>
<organism evidence="7 8">
    <name type="scientific">Endozoicomonas elysicola</name>
    <dbReference type="NCBI Taxonomy" id="305900"/>
    <lineage>
        <taxon>Bacteria</taxon>
        <taxon>Pseudomonadati</taxon>
        <taxon>Pseudomonadota</taxon>
        <taxon>Gammaproteobacteria</taxon>
        <taxon>Oceanospirillales</taxon>
        <taxon>Endozoicomonadaceae</taxon>
        <taxon>Endozoicomonas</taxon>
    </lineage>
</organism>
<evidence type="ECO:0000256" key="4">
    <source>
        <dbReference type="ARBA" id="ARBA00022989"/>
    </source>
</evidence>
<feature type="transmembrane region" description="Helical" evidence="6">
    <location>
        <begin position="353"/>
        <end position="378"/>
    </location>
</feature>
<feature type="transmembrane region" description="Helical" evidence="6">
    <location>
        <begin position="408"/>
        <end position="429"/>
    </location>
</feature>
<dbReference type="InterPro" id="IPR002528">
    <property type="entry name" value="MATE_fam"/>
</dbReference>
<feature type="transmembrane region" description="Helical" evidence="6">
    <location>
        <begin position="309"/>
        <end position="333"/>
    </location>
</feature>
<dbReference type="GO" id="GO:0015297">
    <property type="term" value="F:antiporter activity"/>
    <property type="evidence" value="ECO:0007669"/>
    <property type="project" value="InterPro"/>
</dbReference>
<feature type="transmembrane region" description="Helical" evidence="6">
    <location>
        <begin position="44"/>
        <end position="67"/>
    </location>
</feature>
<dbReference type="Pfam" id="PF01554">
    <property type="entry name" value="MatE"/>
    <property type="match status" value="2"/>
</dbReference>
<feature type="transmembrane region" description="Helical" evidence="6">
    <location>
        <begin position="385"/>
        <end position="402"/>
    </location>
</feature>
<dbReference type="InterPro" id="IPR044644">
    <property type="entry name" value="DinF-like"/>
</dbReference>
<dbReference type="CDD" id="cd13136">
    <property type="entry name" value="MATE_DinF_like"/>
    <property type="match status" value="1"/>
</dbReference>
<dbReference type="GO" id="GO:0042910">
    <property type="term" value="F:xenobiotic transmembrane transporter activity"/>
    <property type="evidence" value="ECO:0007669"/>
    <property type="project" value="InterPro"/>
</dbReference>
<dbReference type="Proteomes" id="UP000027997">
    <property type="component" value="Unassembled WGS sequence"/>
</dbReference>
<keyword evidence="8" id="KW-1185">Reference proteome</keyword>
<dbReference type="GO" id="GO:0005886">
    <property type="term" value="C:plasma membrane"/>
    <property type="evidence" value="ECO:0007669"/>
    <property type="project" value="TreeGrafter"/>
</dbReference>
<feature type="transmembrane region" description="Helical" evidence="6">
    <location>
        <begin position="88"/>
        <end position="115"/>
    </location>
</feature>
<dbReference type="PANTHER" id="PTHR42893:SF46">
    <property type="entry name" value="PROTEIN DETOXIFICATION 44, CHLOROPLASTIC"/>
    <property type="match status" value="1"/>
</dbReference>
<comment type="similarity">
    <text evidence="2">Belongs to the multi antimicrobial extrusion (MATE) (TC 2.A.66.1) family.</text>
</comment>
<evidence type="ECO:0000256" key="6">
    <source>
        <dbReference type="SAM" id="Phobius"/>
    </source>
</evidence>
<protein>
    <recommendedName>
        <fullName evidence="9">Multidrug transporter MatE</fullName>
    </recommendedName>
</protein>
<feature type="transmembrane region" description="Helical" evidence="6">
    <location>
        <begin position="12"/>
        <end position="38"/>
    </location>
</feature>
<evidence type="ECO:0000313" key="8">
    <source>
        <dbReference type="Proteomes" id="UP000027997"/>
    </source>
</evidence>
<dbReference type="AlphaFoldDB" id="A0A081KEF4"/>
<evidence type="ECO:0000256" key="5">
    <source>
        <dbReference type="ARBA" id="ARBA00023136"/>
    </source>
</evidence>
<dbReference type="EMBL" id="JOJP01000001">
    <property type="protein sequence ID" value="KEI72530.1"/>
    <property type="molecule type" value="Genomic_DNA"/>
</dbReference>
<proteinExistence type="inferred from homology"/>
<comment type="subcellular location">
    <subcellularLocation>
        <location evidence="1">Membrane</location>
        <topology evidence="1">Multi-pass membrane protein</topology>
    </subcellularLocation>
</comment>
<evidence type="ECO:0000313" key="7">
    <source>
        <dbReference type="EMBL" id="KEI72530.1"/>
    </source>
</evidence>
<reference evidence="7 8" key="1">
    <citation type="submission" date="2014-06" db="EMBL/GenBank/DDBJ databases">
        <title>Whole Genome Sequences of Three Symbiotic Endozoicomonas Bacteria.</title>
        <authorList>
            <person name="Neave M.J."/>
            <person name="Apprill A."/>
            <person name="Voolstra C.R."/>
        </authorList>
    </citation>
    <scope>NUCLEOTIDE SEQUENCE [LARGE SCALE GENOMIC DNA]</scope>
    <source>
        <strain evidence="7 8">DSM 22380</strain>
    </source>
</reference>
<feature type="transmembrane region" description="Helical" evidence="6">
    <location>
        <begin position="135"/>
        <end position="155"/>
    </location>
</feature>